<evidence type="ECO:0000256" key="1">
    <source>
        <dbReference type="ARBA" id="ARBA00023172"/>
    </source>
</evidence>
<evidence type="ECO:0008006" key="4">
    <source>
        <dbReference type="Google" id="ProtNLM"/>
    </source>
</evidence>
<keyword evidence="3" id="KW-1185">Reference proteome</keyword>
<dbReference type="EMBL" id="BAAAMQ010000017">
    <property type="protein sequence ID" value="GAA2115285.1"/>
    <property type="molecule type" value="Genomic_DNA"/>
</dbReference>
<evidence type="ECO:0000313" key="3">
    <source>
        <dbReference type="Proteomes" id="UP001501161"/>
    </source>
</evidence>
<dbReference type="InterPro" id="IPR011010">
    <property type="entry name" value="DNA_brk_join_enz"/>
</dbReference>
<proteinExistence type="predicted"/>
<protein>
    <recommendedName>
        <fullName evidence="4">Core-binding (CB) domain-containing protein</fullName>
    </recommendedName>
</protein>
<sequence>MTVPKASENVPPGDLLSQVEDAIGAWRDSGDFTDQTLLRSEETVLRFARRLSAQNVATAADITPTHCQGFLDAMTREGRPPELSTRHARRVALRMLFRSWRDLNIPVHDPTLDLDLPPRTSRAARPLTDAEITLGRTATRLGNAGSASLQRAVAWSLAEATAVTSEVSTIRICDLDDPAEPRYVDLPGTRRVDARVGELTEWGNAVIKRQVALLRERRLNSATLLTYRGNGAPGQHVAQAAVCNAISAVLADAGLNHEPDVRPASVRNWAARRLYDAGMPLDRVAVRLGARSLDSAAEDIALEWRSQR</sequence>
<keyword evidence="1" id="KW-0233">DNA recombination</keyword>
<dbReference type="RefSeq" id="WP_231251049.1">
    <property type="nucleotide sequence ID" value="NZ_BAAAMQ010000017.1"/>
</dbReference>
<evidence type="ECO:0000313" key="2">
    <source>
        <dbReference type="EMBL" id="GAA2115285.1"/>
    </source>
</evidence>
<dbReference type="Proteomes" id="UP001501161">
    <property type="component" value="Unassembled WGS sequence"/>
</dbReference>
<name>A0ABN2XQB0_9ACTN</name>
<dbReference type="SUPFAM" id="SSF56349">
    <property type="entry name" value="DNA breaking-rejoining enzymes"/>
    <property type="match status" value="1"/>
</dbReference>
<comment type="caution">
    <text evidence="2">The sequence shown here is derived from an EMBL/GenBank/DDBJ whole genome shotgun (WGS) entry which is preliminary data.</text>
</comment>
<accession>A0ABN2XQB0</accession>
<organism evidence="2 3">
    <name type="scientific">Nocardioides furvisabuli</name>
    <dbReference type="NCBI Taxonomy" id="375542"/>
    <lineage>
        <taxon>Bacteria</taxon>
        <taxon>Bacillati</taxon>
        <taxon>Actinomycetota</taxon>
        <taxon>Actinomycetes</taxon>
        <taxon>Propionibacteriales</taxon>
        <taxon>Nocardioidaceae</taxon>
        <taxon>Nocardioides</taxon>
    </lineage>
</organism>
<gene>
    <name evidence="2" type="ORF">GCM10009726_33970</name>
</gene>
<reference evidence="2 3" key="1">
    <citation type="journal article" date="2019" name="Int. J. Syst. Evol. Microbiol.">
        <title>The Global Catalogue of Microorganisms (GCM) 10K type strain sequencing project: providing services to taxonomists for standard genome sequencing and annotation.</title>
        <authorList>
            <consortium name="The Broad Institute Genomics Platform"/>
            <consortium name="The Broad Institute Genome Sequencing Center for Infectious Disease"/>
            <person name="Wu L."/>
            <person name="Ma J."/>
        </authorList>
    </citation>
    <scope>NUCLEOTIDE SEQUENCE [LARGE SCALE GENOMIC DNA]</scope>
    <source>
        <strain evidence="2 3">JCM 13813</strain>
    </source>
</reference>
<dbReference type="InterPro" id="IPR013762">
    <property type="entry name" value="Integrase-like_cat_sf"/>
</dbReference>
<dbReference type="Gene3D" id="1.10.443.10">
    <property type="entry name" value="Intergrase catalytic core"/>
    <property type="match status" value="1"/>
</dbReference>